<dbReference type="InterPro" id="IPR018389">
    <property type="entry name" value="DctP_fam"/>
</dbReference>
<evidence type="ECO:0000256" key="2">
    <source>
        <dbReference type="SAM" id="SignalP"/>
    </source>
</evidence>
<feature type="signal peptide" evidence="2">
    <location>
        <begin position="1"/>
        <end position="24"/>
    </location>
</feature>
<dbReference type="Pfam" id="PF03480">
    <property type="entry name" value="DctP"/>
    <property type="match status" value="1"/>
</dbReference>
<gene>
    <name evidence="3" type="primary">siaP_2</name>
    <name evidence="3" type="ORF">AQZ59_01674</name>
</gene>
<dbReference type="PANTHER" id="PTHR33376:SF2">
    <property type="entry name" value="DICARBOXYLATE-BINDING PERIPLASMIC PROTEIN"/>
    <property type="match status" value="1"/>
</dbReference>
<dbReference type="Gene3D" id="3.40.190.170">
    <property type="entry name" value="Bacterial extracellular solute-binding protein, family 7"/>
    <property type="match status" value="1"/>
</dbReference>
<feature type="chain" id="PRO_5039671426" evidence="2">
    <location>
        <begin position="25"/>
        <end position="345"/>
    </location>
</feature>
<dbReference type="PATRIC" id="fig|59561.3.peg.1668"/>
<dbReference type="GO" id="GO:0055085">
    <property type="term" value="P:transmembrane transport"/>
    <property type="evidence" value="ECO:0007669"/>
    <property type="project" value="InterPro"/>
</dbReference>
<dbReference type="EMBL" id="LNIZ01000009">
    <property type="protein sequence ID" value="KTF03544.1"/>
    <property type="molecule type" value="Genomic_DNA"/>
</dbReference>
<dbReference type="PROSITE" id="PS51257">
    <property type="entry name" value="PROKAR_LIPOPROTEIN"/>
    <property type="match status" value="1"/>
</dbReference>
<dbReference type="GO" id="GO:0030246">
    <property type="term" value="F:carbohydrate binding"/>
    <property type="evidence" value="ECO:0007669"/>
    <property type="project" value="TreeGrafter"/>
</dbReference>
<dbReference type="GO" id="GO:0030288">
    <property type="term" value="C:outer membrane-bounded periplasmic space"/>
    <property type="evidence" value="ECO:0007669"/>
    <property type="project" value="InterPro"/>
</dbReference>
<dbReference type="STRING" id="59561.AQZ59_01674"/>
<accession>A0A0W1KHK0</accession>
<dbReference type="CDD" id="cd13671">
    <property type="entry name" value="PBP2_TRAP_SBP_like_3"/>
    <property type="match status" value="1"/>
</dbReference>
<dbReference type="AlphaFoldDB" id="A0A0W1KHK0"/>
<name>A0A0W1KHK0_9ACTO</name>
<dbReference type="Proteomes" id="UP000054404">
    <property type="component" value="Unassembled WGS sequence"/>
</dbReference>
<dbReference type="InterPro" id="IPR038404">
    <property type="entry name" value="TRAP_DctP_sf"/>
</dbReference>
<keyword evidence="1 2" id="KW-0732">Signal</keyword>
<reference evidence="3 4" key="1">
    <citation type="submission" date="2015-11" db="EMBL/GenBank/DDBJ databases">
        <title>Draft Genome Sequence of the Type Strain Trueperella bernardiae LCDC 89-0504T, Isolated from Blood Culture.</title>
        <authorList>
            <person name="Bernier A.-M."/>
            <person name="Bernard K."/>
        </authorList>
    </citation>
    <scope>NUCLEOTIDE SEQUENCE [LARGE SCALE GENOMIC DNA]</scope>
    <source>
        <strain evidence="3 4">LCDC 89-0504</strain>
    </source>
</reference>
<proteinExistence type="predicted"/>
<comment type="caution">
    <text evidence="3">The sequence shown here is derived from an EMBL/GenBank/DDBJ whole genome shotgun (WGS) entry which is preliminary data.</text>
</comment>
<dbReference type="PIRSF" id="PIRSF006470">
    <property type="entry name" value="DctB"/>
    <property type="match status" value="1"/>
</dbReference>
<organism evidence="3 4">
    <name type="scientific">Trueperella bernardiae</name>
    <dbReference type="NCBI Taxonomy" id="59561"/>
    <lineage>
        <taxon>Bacteria</taxon>
        <taxon>Bacillati</taxon>
        <taxon>Actinomycetota</taxon>
        <taxon>Actinomycetes</taxon>
        <taxon>Actinomycetales</taxon>
        <taxon>Actinomycetaceae</taxon>
        <taxon>Trueperella</taxon>
    </lineage>
</organism>
<dbReference type="NCBIfam" id="TIGR00787">
    <property type="entry name" value="dctP"/>
    <property type="match status" value="1"/>
</dbReference>
<evidence type="ECO:0000313" key="3">
    <source>
        <dbReference type="EMBL" id="KTF03544.1"/>
    </source>
</evidence>
<dbReference type="NCBIfam" id="NF037995">
    <property type="entry name" value="TRAP_S1"/>
    <property type="match status" value="1"/>
</dbReference>
<dbReference type="RefSeq" id="WP_062614184.1">
    <property type="nucleotide sequence ID" value="NZ_CAUPHE010000064.1"/>
</dbReference>
<dbReference type="OrthoDB" id="9815946at2"/>
<dbReference type="PANTHER" id="PTHR33376">
    <property type="match status" value="1"/>
</dbReference>
<protein>
    <submittedName>
        <fullName evidence="3">Sialic acid-binding periplasmic protein SiaP</fullName>
    </submittedName>
</protein>
<sequence>MKKRWNLLALAASASLLLSGCAGLGGIKLDSVGDEDTVSYFKVALNQSESHPSFKALQKFSEDVAERTNGRYVIEIFPNEQLGSQQEVLQYVKSGAIEMSIVSGTQLENINQDFRVLNMPTTFSSIDHQIKVIQDPDIVGGLFASLEDKENITVLGGYTQGERHIYTTFGPVQTPADLAGKKIRVQESDMHIEMIKLMGGSATPLSYGEVYSALQAGVLDGAENNLVSYNTARHMEVAPYLSYTNHLVGLDYMIMRHDLLEAMPEADREILYECWYDSMDFHTELWKEYTEESRQIAEDNGATFYEVDKEAFAQALAPIVDRFVSDGYQRELFDAIRAADTEGGQ</sequence>
<dbReference type="InterPro" id="IPR004682">
    <property type="entry name" value="TRAP_DctP"/>
</dbReference>
<evidence type="ECO:0000313" key="4">
    <source>
        <dbReference type="Proteomes" id="UP000054404"/>
    </source>
</evidence>
<keyword evidence="4" id="KW-1185">Reference proteome</keyword>
<evidence type="ECO:0000256" key="1">
    <source>
        <dbReference type="ARBA" id="ARBA00022729"/>
    </source>
</evidence>